<dbReference type="EMBL" id="JNVM01000001">
    <property type="protein sequence ID" value="KEQ27941.1"/>
    <property type="molecule type" value="Genomic_DNA"/>
</dbReference>
<accession>A0A081PB68</accession>
<dbReference type="RefSeq" id="WP_036675145.1">
    <property type="nucleotide sequence ID" value="NZ_JNVM01000001.1"/>
</dbReference>
<name>A0A081PB68_9BACL</name>
<organism evidence="3 4">
    <name type="scientific">Paenibacillus tyrfis</name>
    <dbReference type="NCBI Taxonomy" id="1501230"/>
    <lineage>
        <taxon>Bacteria</taxon>
        <taxon>Bacillati</taxon>
        <taxon>Bacillota</taxon>
        <taxon>Bacilli</taxon>
        <taxon>Bacillales</taxon>
        <taxon>Paenibacillaceae</taxon>
        <taxon>Paenibacillus</taxon>
    </lineage>
</organism>
<gene>
    <name evidence="3" type="ORF">ET33_00570</name>
</gene>
<feature type="transmembrane region" description="Helical" evidence="2">
    <location>
        <begin position="262"/>
        <end position="278"/>
    </location>
</feature>
<proteinExistence type="predicted"/>
<feature type="transmembrane region" description="Helical" evidence="2">
    <location>
        <begin position="283"/>
        <end position="302"/>
    </location>
</feature>
<feature type="transmembrane region" description="Helical" evidence="2">
    <location>
        <begin position="308"/>
        <end position="328"/>
    </location>
</feature>
<dbReference type="InterPro" id="IPR011990">
    <property type="entry name" value="TPR-like_helical_dom_sf"/>
</dbReference>
<dbReference type="Proteomes" id="UP000028123">
    <property type="component" value="Unassembled WGS sequence"/>
</dbReference>
<evidence type="ECO:0000256" key="1">
    <source>
        <dbReference type="PROSITE-ProRule" id="PRU00339"/>
    </source>
</evidence>
<dbReference type="PROSITE" id="PS50005">
    <property type="entry name" value="TPR"/>
    <property type="match status" value="1"/>
</dbReference>
<dbReference type="OrthoDB" id="9135765at2"/>
<feature type="repeat" description="TPR" evidence="1">
    <location>
        <begin position="552"/>
        <end position="585"/>
    </location>
</feature>
<dbReference type="AlphaFoldDB" id="A0A081PB68"/>
<feature type="transmembrane region" description="Helical" evidence="2">
    <location>
        <begin position="161"/>
        <end position="190"/>
    </location>
</feature>
<keyword evidence="4" id="KW-1185">Reference proteome</keyword>
<feature type="transmembrane region" description="Helical" evidence="2">
    <location>
        <begin position="109"/>
        <end position="129"/>
    </location>
</feature>
<keyword evidence="1" id="KW-0802">TPR repeat</keyword>
<dbReference type="SUPFAM" id="SSF48452">
    <property type="entry name" value="TPR-like"/>
    <property type="match status" value="1"/>
</dbReference>
<keyword evidence="2" id="KW-1133">Transmembrane helix</keyword>
<feature type="transmembrane region" description="Helical" evidence="2">
    <location>
        <begin position="335"/>
        <end position="354"/>
    </location>
</feature>
<evidence type="ECO:0000313" key="3">
    <source>
        <dbReference type="EMBL" id="KEQ27941.1"/>
    </source>
</evidence>
<keyword evidence="2" id="KW-0812">Transmembrane</keyword>
<evidence type="ECO:0000256" key="2">
    <source>
        <dbReference type="SAM" id="Phobius"/>
    </source>
</evidence>
<dbReference type="eggNOG" id="COG1835">
    <property type="taxonomic scope" value="Bacteria"/>
</dbReference>
<keyword evidence="2" id="KW-0472">Membrane</keyword>
<protein>
    <submittedName>
        <fullName evidence="3">Uncharacterized protein</fullName>
    </submittedName>
</protein>
<feature type="transmembrane region" description="Helical" evidence="2">
    <location>
        <begin position="202"/>
        <end position="218"/>
    </location>
</feature>
<dbReference type="InterPro" id="IPR019734">
    <property type="entry name" value="TPR_rpt"/>
</dbReference>
<sequence>MAIAWKKKNMVYLAVLIISIYYVVLRFVFPGYFSPLVPFHADIFTNVSTVSGSIYWSDFFGRPRFIVLFISAFLSEFGLEGFTAGIITIFLISIFLLIYNFIKFTKMDIGWLSIILYLLLLFSHPSFYFNYSYDIYNTISFFFLMLSIALWHKYSESKKTIYFISCFLTIFLCCFSKETYYITIILFFIIQLYFSKDNRKEKILLSLYSIIVIAFSVYHSRYISKSPFVDVSADHASTYYIDYNITSLLKTFWFYLKNSGSIYTYLIFILAVIVTALYNRNKLFHIMAVYLLGISAYIPYSVLPNHLYSFYSWVAIPLCFSIVLFFRVELLKSKIVYFAITLFVIFMMLSWYSYNKIDYRSEGTKWTLSQESSNRNILKNLKVIKNKIEPGDKILVSGLYTPFNPFKINKYIEDYFGQNISVSWDIAIIDSSDIQVEKNIKKIPIKNINIKEYNKVIVFNNEGQLLNLIEGESLKNILNTVSDKLEISEIDIILFPNLRDNMQKMVRDKNFKDTNLLISTGSTFLSYNMKEKAEQFLMKAIEINEANNVYNSYSYYYMGNIKESENKFQEALLYYEKAVKFEPVEVEKKNKSFSAALERLKNKR</sequence>
<dbReference type="Pfam" id="PF13181">
    <property type="entry name" value="TPR_8"/>
    <property type="match status" value="1"/>
</dbReference>
<feature type="transmembrane region" description="Helical" evidence="2">
    <location>
        <begin position="12"/>
        <end position="29"/>
    </location>
</feature>
<reference evidence="3 4" key="1">
    <citation type="submission" date="2014-06" db="EMBL/GenBank/DDBJ databases">
        <title>Draft genome sequence of Paenibacillus sp. MSt1.</title>
        <authorList>
            <person name="Aw Y.K."/>
            <person name="Ong K.S."/>
            <person name="Gan H.M."/>
            <person name="Lee S.M."/>
        </authorList>
    </citation>
    <scope>NUCLEOTIDE SEQUENCE [LARGE SCALE GENOMIC DNA]</scope>
    <source>
        <strain evidence="3 4">MSt1</strain>
    </source>
</reference>
<evidence type="ECO:0000313" key="4">
    <source>
        <dbReference type="Proteomes" id="UP000028123"/>
    </source>
</evidence>
<dbReference type="SMART" id="SM00028">
    <property type="entry name" value="TPR"/>
    <property type="match status" value="2"/>
</dbReference>
<comment type="caution">
    <text evidence="3">The sequence shown here is derived from an EMBL/GenBank/DDBJ whole genome shotgun (WGS) entry which is preliminary data.</text>
</comment>
<feature type="transmembrane region" description="Helical" evidence="2">
    <location>
        <begin position="82"/>
        <end position="102"/>
    </location>
</feature>
<dbReference type="Gene3D" id="1.25.40.10">
    <property type="entry name" value="Tetratricopeptide repeat domain"/>
    <property type="match status" value="1"/>
</dbReference>